<dbReference type="PANTHER" id="PTHR11680">
    <property type="entry name" value="SERINE HYDROXYMETHYLTRANSFERASE"/>
    <property type="match status" value="1"/>
</dbReference>
<dbReference type="EMBL" id="UFQQ01000001">
    <property type="protein sequence ID" value="SSW89129.1"/>
    <property type="molecule type" value="Genomic_DNA"/>
</dbReference>
<dbReference type="RefSeq" id="WP_114356295.1">
    <property type="nucleotide sequence ID" value="NZ_QRDT01000001.1"/>
</dbReference>
<dbReference type="GO" id="GO:0008168">
    <property type="term" value="F:methyltransferase activity"/>
    <property type="evidence" value="ECO:0007669"/>
    <property type="project" value="UniProtKB-KW"/>
</dbReference>
<keyword evidence="17" id="KW-0489">Methyltransferase</keyword>
<evidence type="ECO:0000256" key="12">
    <source>
        <dbReference type="ARBA" id="ARBA00057572"/>
    </source>
</evidence>
<keyword evidence="19" id="KW-1185">Reference proteome</keyword>
<comment type="function">
    <text evidence="12">Catalyzes the reversible interconversion of alpha-methyl-L-serine to D-alanine with tetrahydrofolate (THF) serving as the one-carbon carrier. Cannot use alpha-methyl-D-serine, L-serine, D-serine or L-alanine.</text>
</comment>
<feature type="site" description="Plays an important role in substrate specificity" evidence="13">
    <location>
        <position position="239"/>
    </location>
</feature>
<reference evidence="16 19" key="2">
    <citation type="submission" date="2018-07" db="EMBL/GenBank/DDBJ databases">
        <title>Genomic Encyclopedia of Archaeal and Bacterial Type Strains, Phase II (KMG-II): from individual species to whole genera.</title>
        <authorList>
            <person name="Goeker M."/>
        </authorList>
    </citation>
    <scope>NUCLEOTIDE SEQUENCE [LARGE SCALE GENOMIC DNA]</scope>
    <source>
        <strain evidence="16 19">JA575</strain>
    </source>
</reference>
<proteinExistence type="inferred from homology"/>
<keyword evidence="7 13" id="KW-0554">One-carbon metabolism</keyword>
<reference evidence="17 18" key="1">
    <citation type="submission" date="2017-08" db="EMBL/GenBank/DDBJ databases">
        <authorList>
            <person name="de Groot N.N."/>
        </authorList>
    </citation>
    <scope>NUCLEOTIDE SEQUENCE [LARGE SCALE GENOMIC DNA]</scope>
    <source>
        <strain evidence="17 18">JA575</strain>
    </source>
</reference>
<dbReference type="UniPathway" id="UPA00288">
    <property type="reaction ID" value="UER01023"/>
</dbReference>
<dbReference type="OrthoDB" id="9803846at2"/>
<dbReference type="EMBL" id="QRDT01000001">
    <property type="protein sequence ID" value="RED42528.1"/>
    <property type="molecule type" value="Genomic_DNA"/>
</dbReference>
<dbReference type="GO" id="GO:0030170">
    <property type="term" value="F:pyridoxal phosphate binding"/>
    <property type="evidence" value="ECO:0007669"/>
    <property type="project" value="UniProtKB-UniRule"/>
</dbReference>
<feature type="modified residue" description="N6-(pyridoxal phosphate)lysine" evidence="13 14">
    <location>
        <position position="240"/>
    </location>
</feature>
<dbReference type="AlphaFoldDB" id="A0A336JM69"/>
<evidence type="ECO:0000259" key="15">
    <source>
        <dbReference type="Pfam" id="PF00464"/>
    </source>
</evidence>
<evidence type="ECO:0000256" key="13">
    <source>
        <dbReference type="HAMAP-Rule" id="MF_00051"/>
    </source>
</evidence>
<comment type="similarity">
    <text evidence="4 13">Belongs to the SHMT family.</text>
</comment>
<dbReference type="InterPro" id="IPR049943">
    <property type="entry name" value="Ser_HO-MeTrfase-like"/>
</dbReference>
<evidence type="ECO:0000256" key="9">
    <source>
        <dbReference type="ARBA" id="ARBA00022679"/>
    </source>
</evidence>
<dbReference type="InterPro" id="IPR001085">
    <property type="entry name" value="Ser_HO-MeTrfase"/>
</dbReference>
<evidence type="ECO:0000313" key="16">
    <source>
        <dbReference type="EMBL" id="RED42528.1"/>
    </source>
</evidence>
<evidence type="ECO:0000313" key="17">
    <source>
        <dbReference type="EMBL" id="SSW89129.1"/>
    </source>
</evidence>
<dbReference type="EC" id="2.1.2.1" evidence="13"/>
<dbReference type="Pfam" id="PF00464">
    <property type="entry name" value="SHMT"/>
    <property type="match status" value="1"/>
</dbReference>
<keyword evidence="8 13" id="KW-0028">Amino-acid biosynthesis</keyword>
<comment type="subcellular location">
    <subcellularLocation>
        <location evidence="3 13">Cytoplasm</location>
    </subcellularLocation>
</comment>
<evidence type="ECO:0000256" key="7">
    <source>
        <dbReference type="ARBA" id="ARBA00022563"/>
    </source>
</evidence>
<dbReference type="PROSITE" id="PS00096">
    <property type="entry name" value="SHMT"/>
    <property type="match status" value="1"/>
</dbReference>
<dbReference type="GO" id="GO:0004372">
    <property type="term" value="F:glycine hydroxymethyltransferase activity"/>
    <property type="evidence" value="ECO:0007669"/>
    <property type="project" value="UniProtKB-UniRule"/>
</dbReference>
<dbReference type="NCBIfam" id="NF000586">
    <property type="entry name" value="PRK00011.1"/>
    <property type="match status" value="1"/>
</dbReference>
<comment type="caution">
    <text evidence="13">Lacks conserved residue(s) required for the propagation of feature annotation.</text>
</comment>
<feature type="domain" description="Serine hydroxymethyltransferase-like" evidence="15">
    <location>
        <begin position="18"/>
        <end position="395"/>
    </location>
</feature>
<organism evidence="17 18">
    <name type="scientific">Rhodopseudomonas pentothenatexigens</name>
    <dbReference type="NCBI Taxonomy" id="999699"/>
    <lineage>
        <taxon>Bacteria</taxon>
        <taxon>Pseudomonadati</taxon>
        <taxon>Pseudomonadota</taxon>
        <taxon>Alphaproteobacteria</taxon>
        <taxon>Hyphomicrobiales</taxon>
        <taxon>Nitrobacteraceae</taxon>
        <taxon>Rhodopseudomonas</taxon>
    </lineage>
</organism>
<evidence type="ECO:0000256" key="10">
    <source>
        <dbReference type="ARBA" id="ARBA00022898"/>
    </source>
</evidence>
<dbReference type="GO" id="GO:0005829">
    <property type="term" value="C:cytosol"/>
    <property type="evidence" value="ECO:0007669"/>
    <property type="project" value="TreeGrafter"/>
</dbReference>
<accession>A0A336JM69</accession>
<evidence type="ECO:0000256" key="11">
    <source>
        <dbReference type="ARBA" id="ARBA00051216"/>
    </source>
</evidence>
<evidence type="ECO:0000313" key="18">
    <source>
        <dbReference type="Proteomes" id="UP000252631"/>
    </source>
</evidence>
<evidence type="ECO:0000256" key="14">
    <source>
        <dbReference type="PIRSR" id="PIRSR000412-50"/>
    </source>
</evidence>
<feature type="binding site" evidence="13">
    <location>
        <position position="131"/>
    </location>
    <ligand>
        <name>(6S)-5,6,7,8-tetrahydrofolate</name>
        <dbReference type="ChEBI" id="CHEBI:57453"/>
    </ligand>
</feature>
<dbReference type="GO" id="GO:0032259">
    <property type="term" value="P:methylation"/>
    <property type="evidence" value="ECO:0007669"/>
    <property type="project" value="UniProtKB-KW"/>
</dbReference>
<dbReference type="InterPro" id="IPR015422">
    <property type="entry name" value="PyrdxlP-dep_Trfase_small"/>
</dbReference>
<dbReference type="FunFam" id="3.90.1150.10:FF:000003">
    <property type="entry name" value="Serine hydroxymethyltransferase"/>
    <property type="match status" value="1"/>
</dbReference>
<comment type="catalytic activity">
    <reaction evidence="11">
        <text>(6R)-5,10-methylene-5,6,7,8-tetrahydrofolate + D-alanine + H2O = 2-methylserine + (6S)-5,6,7,8-tetrahydrofolate</text>
        <dbReference type="Rhea" id="RHEA:10064"/>
        <dbReference type="ChEBI" id="CHEBI:15377"/>
        <dbReference type="ChEBI" id="CHEBI:15636"/>
        <dbReference type="ChEBI" id="CHEBI:57416"/>
        <dbReference type="ChEBI" id="CHEBI:57453"/>
        <dbReference type="ChEBI" id="CHEBI:58275"/>
        <dbReference type="EC" id="2.1.2.7"/>
    </reaction>
</comment>
<comment type="function">
    <text evidence="13">Catalyzes the reversible interconversion of serine and glycine with tetrahydrofolate (THF) serving as the one-carbon carrier. This reaction serves as the major source of one-carbon groups required for the biosynthesis of purines, thymidylate, methionine, and other important biomolecules. Also exhibits THF-independent aldolase activity toward beta-hydroxyamino acids, producing glycine and aldehydes, via a retro-aldol mechanism.</text>
</comment>
<dbReference type="Gene3D" id="3.90.1150.10">
    <property type="entry name" value="Aspartate Aminotransferase, domain 1"/>
    <property type="match status" value="1"/>
</dbReference>
<protein>
    <recommendedName>
        <fullName evidence="13">Serine hydroxymethyltransferase</fullName>
        <shortName evidence="13">SHMT</shortName>
        <shortName evidence="13">Serine methylase</shortName>
        <ecNumber evidence="13">2.1.2.1</ecNumber>
    </recommendedName>
</protein>
<sequence length="432" mass="46147">MSTANPASAPDSFFSASLEQADPEIAAAIRGELGRQRHEVELIASENIVSRAVLEAQGSVMTNKYAEGYPGNRYYGGCEFVDVAENLAIERAKKLFGAGFANVQPNSGSQMNQAVFLALLQPGDTFMGLDLAAGGHLTHGAPVNMSGKWFKPVHYTVRREDQMIDMDAVAKLAEEAKPKLIIAGGSAYPRAWDFKRFREIADSVGAYFMVDMAHFAGLVAGGVHASPVPHAHVVTTTTHKSLRGPRGGLILTNDEALAKKFNSAIFPGLQGGPLMHVIAAKAVAFKEALQPDFKVYTKNVVENAKALAETLRGAGFDLVSGGTDNHLMLVDLRPKGLKGNVSEKALVRAGITCNKNGIPFDPEKPFVTSGLRLGTPAATTRGFGVAEFQQVGNFIAEVLNAIAQSPDGSAPLVEASVKQRVKELTDRFPIYQ</sequence>
<name>A0A336JM69_9BRAD</name>
<comment type="cofactor">
    <cofactor evidence="2 13 14">
        <name>pyridoxal 5'-phosphate</name>
        <dbReference type="ChEBI" id="CHEBI:597326"/>
    </cofactor>
</comment>
<dbReference type="CDD" id="cd00378">
    <property type="entry name" value="SHMT"/>
    <property type="match status" value="1"/>
</dbReference>
<evidence type="ECO:0000256" key="2">
    <source>
        <dbReference type="ARBA" id="ARBA00001933"/>
    </source>
</evidence>
<evidence type="ECO:0000256" key="8">
    <source>
        <dbReference type="ARBA" id="ARBA00022605"/>
    </source>
</evidence>
<dbReference type="SUPFAM" id="SSF53383">
    <property type="entry name" value="PLP-dependent transferases"/>
    <property type="match status" value="1"/>
</dbReference>
<keyword evidence="6 13" id="KW-0963">Cytoplasm</keyword>
<dbReference type="Proteomes" id="UP000252631">
    <property type="component" value="Unassembled WGS sequence"/>
</dbReference>
<comment type="catalytic activity">
    <reaction evidence="1 13">
        <text>(6R)-5,10-methylene-5,6,7,8-tetrahydrofolate + glycine + H2O = (6S)-5,6,7,8-tetrahydrofolate + L-serine</text>
        <dbReference type="Rhea" id="RHEA:15481"/>
        <dbReference type="ChEBI" id="CHEBI:15377"/>
        <dbReference type="ChEBI" id="CHEBI:15636"/>
        <dbReference type="ChEBI" id="CHEBI:33384"/>
        <dbReference type="ChEBI" id="CHEBI:57305"/>
        <dbReference type="ChEBI" id="CHEBI:57453"/>
        <dbReference type="EC" id="2.1.2.1"/>
    </reaction>
</comment>
<dbReference type="GO" id="GO:0035999">
    <property type="term" value="P:tetrahydrofolate interconversion"/>
    <property type="evidence" value="ECO:0007669"/>
    <property type="project" value="UniProtKB-UniRule"/>
</dbReference>
<keyword evidence="10 13" id="KW-0663">Pyridoxal phosphate</keyword>
<comment type="pathway">
    <text evidence="13">One-carbon metabolism; tetrahydrofolate interconversion.</text>
</comment>
<dbReference type="UniPathway" id="UPA00193"/>
<gene>
    <name evidence="13" type="primary">glyA</name>
    <name evidence="16" type="ORF">BJ125_101246</name>
    <name evidence="17" type="ORF">SAMN05892882_101246</name>
</gene>
<dbReference type="GO" id="GO:0019264">
    <property type="term" value="P:glycine biosynthetic process from serine"/>
    <property type="evidence" value="ECO:0007669"/>
    <property type="project" value="UniProtKB-UniRule"/>
</dbReference>
<dbReference type="FunFam" id="3.40.640.10:FF:000001">
    <property type="entry name" value="Serine hydroxymethyltransferase"/>
    <property type="match status" value="1"/>
</dbReference>
<evidence type="ECO:0000256" key="5">
    <source>
        <dbReference type="ARBA" id="ARBA00011738"/>
    </source>
</evidence>
<comment type="pathway">
    <text evidence="13">Amino-acid biosynthesis; glycine biosynthesis; glycine from L-serine: step 1/1.</text>
</comment>
<dbReference type="PANTHER" id="PTHR11680:SF35">
    <property type="entry name" value="SERINE HYDROXYMETHYLTRANSFERASE 1"/>
    <property type="match status" value="1"/>
</dbReference>
<dbReference type="HAMAP" id="MF_00051">
    <property type="entry name" value="SHMT"/>
    <property type="match status" value="1"/>
</dbReference>
<evidence type="ECO:0000256" key="6">
    <source>
        <dbReference type="ARBA" id="ARBA00022490"/>
    </source>
</evidence>
<evidence type="ECO:0000256" key="4">
    <source>
        <dbReference type="ARBA" id="ARBA00006376"/>
    </source>
</evidence>
<feature type="binding site" evidence="13">
    <location>
        <position position="255"/>
    </location>
    <ligand>
        <name>(6S)-5,6,7,8-tetrahydrofolate</name>
        <dbReference type="ChEBI" id="CHEBI:57453"/>
    </ligand>
</feature>
<keyword evidence="9 13" id="KW-0808">Transferase</keyword>
<dbReference type="InterPro" id="IPR039429">
    <property type="entry name" value="SHMT-like_dom"/>
</dbReference>
<feature type="binding site" evidence="13">
    <location>
        <begin position="135"/>
        <end position="137"/>
    </location>
    <ligand>
        <name>(6S)-5,6,7,8-tetrahydrofolate</name>
        <dbReference type="ChEBI" id="CHEBI:57453"/>
    </ligand>
</feature>
<dbReference type="Proteomes" id="UP000256343">
    <property type="component" value="Unassembled WGS sequence"/>
</dbReference>
<dbReference type="Gene3D" id="3.40.640.10">
    <property type="entry name" value="Type I PLP-dependent aspartate aminotransferase-like (Major domain)"/>
    <property type="match status" value="1"/>
</dbReference>
<dbReference type="InterPro" id="IPR015421">
    <property type="entry name" value="PyrdxlP-dep_Trfase_major"/>
</dbReference>
<dbReference type="InterPro" id="IPR019798">
    <property type="entry name" value="Ser_HO-MeTrfase_PLP_BS"/>
</dbReference>
<dbReference type="GO" id="GO:0050413">
    <property type="term" value="F:D-alanine 2-hydroxymethyltransferase activity"/>
    <property type="evidence" value="ECO:0007669"/>
    <property type="project" value="UniProtKB-EC"/>
</dbReference>
<evidence type="ECO:0000313" key="19">
    <source>
        <dbReference type="Proteomes" id="UP000256343"/>
    </source>
</evidence>
<dbReference type="PIRSF" id="PIRSF000412">
    <property type="entry name" value="SHMT"/>
    <property type="match status" value="1"/>
</dbReference>
<evidence type="ECO:0000256" key="1">
    <source>
        <dbReference type="ARBA" id="ARBA00001528"/>
    </source>
</evidence>
<evidence type="ECO:0000256" key="3">
    <source>
        <dbReference type="ARBA" id="ARBA00004496"/>
    </source>
</evidence>
<comment type="subunit">
    <text evidence="5 13">Homodimer.</text>
</comment>
<dbReference type="InterPro" id="IPR015424">
    <property type="entry name" value="PyrdxlP-dep_Trfase"/>
</dbReference>